<organism evidence="5 8">
    <name type="scientific">Devosia limi DSM 17137</name>
    <dbReference type="NCBI Taxonomy" id="1121477"/>
    <lineage>
        <taxon>Bacteria</taxon>
        <taxon>Pseudomonadati</taxon>
        <taxon>Pseudomonadota</taxon>
        <taxon>Alphaproteobacteria</taxon>
        <taxon>Hyphomicrobiales</taxon>
        <taxon>Devosiaceae</taxon>
        <taxon>Devosia</taxon>
    </lineage>
</organism>
<dbReference type="Proteomes" id="UP000033608">
    <property type="component" value="Unassembled WGS sequence"/>
</dbReference>
<dbReference type="OrthoDB" id="9797743at2"/>
<reference evidence="7 9" key="2">
    <citation type="submission" date="2016-11" db="EMBL/GenBank/DDBJ databases">
        <authorList>
            <person name="Jaros S."/>
            <person name="Januszkiewicz K."/>
            <person name="Wedrychowicz H."/>
        </authorList>
    </citation>
    <scope>NUCLEOTIDE SEQUENCE [LARGE SCALE GENOMIC DNA]</scope>
    <source>
        <strain evidence="7 9">DSM 17137</strain>
    </source>
</reference>
<dbReference type="InterPro" id="IPR036412">
    <property type="entry name" value="HAD-like_sf"/>
</dbReference>
<evidence type="ECO:0000313" key="5">
    <source>
        <dbReference type="EMBL" id="KKB84234.1"/>
    </source>
</evidence>
<keyword evidence="8" id="KW-1185">Reference proteome</keyword>
<dbReference type="GO" id="GO:0016787">
    <property type="term" value="F:hydrolase activity"/>
    <property type="evidence" value="ECO:0007669"/>
    <property type="project" value="UniProtKB-KW"/>
</dbReference>
<dbReference type="CDD" id="cd07526">
    <property type="entry name" value="HAD_BPGM_like"/>
    <property type="match status" value="1"/>
</dbReference>
<dbReference type="Proteomes" id="UP000184533">
    <property type="component" value="Unassembled WGS sequence"/>
</dbReference>
<comment type="similarity">
    <text evidence="2">Belongs to the HAD-like hydrolase superfamily. CbbY/CbbZ/Gph/YieH family.</text>
</comment>
<evidence type="ECO:0000256" key="2">
    <source>
        <dbReference type="ARBA" id="ARBA00006171"/>
    </source>
</evidence>
<dbReference type="InterPro" id="IPR023214">
    <property type="entry name" value="HAD_sf"/>
</dbReference>
<proteinExistence type="inferred from homology"/>
<dbReference type="SUPFAM" id="SSF56784">
    <property type="entry name" value="HAD-like"/>
    <property type="match status" value="1"/>
</dbReference>
<dbReference type="EMBL" id="LAJF01000079">
    <property type="protein sequence ID" value="KKB84281.1"/>
    <property type="molecule type" value="Genomic_DNA"/>
</dbReference>
<dbReference type="PANTHER" id="PTHR46193">
    <property type="entry name" value="6-PHOSPHOGLUCONATE PHOSPHATASE"/>
    <property type="match status" value="1"/>
</dbReference>
<protein>
    <submittedName>
        <fullName evidence="7">Haloacid dehalogenase superfamily, subfamily IA, variant 3 with third motif having DD or ED</fullName>
    </submittedName>
    <submittedName>
        <fullName evidence="5">Hydrolase</fullName>
    </submittedName>
</protein>
<gene>
    <name evidence="7" type="ORF">SAMN02745223_01149</name>
    <name evidence="5" type="ORF">VW29_11130</name>
    <name evidence="6" type="ORF">VW29_11395</name>
</gene>
<dbReference type="EMBL" id="LAJF01000079">
    <property type="protein sequence ID" value="KKB84234.1"/>
    <property type="molecule type" value="Genomic_DNA"/>
</dbReference>
<dbReference type="RefSeq" id="WP_046135396.1">
    <property type="nucleotide sequence ID" value="NZ_FQVC01000003.1"/>
</dbReference>
<dbReference type="AlphaFoldDB" id="A0A0F5LQ37"/>
<keyword evidence="5" id="KW-0378">Hydrolase</keyword>
<comment type="cofactor">
    <cofactor evidence="1">
        <name>Mg(2+)</name>
        <dbReference type="ChEBI" id="CHEBI:18420"/>
    </cofactor>
</comment>
<keyword evidence="4" id="KW-0460">Magnesium</keyword>
<evidence type="ECO:0000256" key="1">
    <source>
        <dbReference type="ARBA" id="ARBA00001946"/>
    </source>
</evidence>
<name>A0A0F5LQ37_9HYPH</name>
<evidence type="ECO:0000256" key="3">
    <source>
        <dbReference type="ARBA" id="ARBA00022723"/>
    </source>
</evidence>
<dbReference type="InterPro" id="IPR006439">
    <property type="entry name" value="HAD-SF_hydro_IA"/>
</dbReference>
<evidence type="ECO:0000313" key="8">
    <source>
        <dbReference type="Proteomes" id="UP000033608"/>
    </source>
</evidence>
<dbReference type="Gene3D" id="3.40.50.1000">
    <property type="entry name" value="HAD superfamily/HAD-like"/>
    <property type="match status" value="1"/>
</dbReference>
<sequence length="228" mass="24634">MTKPDLIIFDCDGVLVDSEPLAMRVLIAAIAMQGIDIDPAVAYRDYLGRSLLSISASLRDSHGMPLGPPALQSMRNDLYALYRRELRPTPNIAETLTALAIPFCVASSSQLERIQLSLELTGLRPHFGRRIFSASMVEHGKPAPDLFLYAARHMGVAPERCLVIEDSPAGIQAARAAGMAVFGYIGGSHIAPSGLRPVIQALQPNAVFDDMQALPDLVSSLRTDKKAQ</sequence>
<keyword evidence="3" id="KW-0479">Metal-binding</keyword>
<dbReference type="PANTHER" id="PTHR46193:SF10">
    <property type="entry name" value="6-PHOSPHOGLUCONATE PHOSPHATASE"/>
    <property type="match status" value="1"/>
</dbReference>
<dbReference type="InterPro" id="IPR023198">
    <property type="entry name" value="PGP-like_dom2"/>
</dbReference>
<accession>A0A0F5LQ37</accession>
<evidence type="ECO:0000313" key="7">
    <source>
        <dbReference type="EMBL" id="SHE82656.1"/>
    </source>
</evidence>
<dbReference type="SFLD" id="SFLDG01129">
    <property type="entry name" value="C1.5:_HAD__Beta-PGM__Phosphata"/>
    <property type="match status" value="1"/>
</dbReference>
<dbReference type="Pfam" id="PF00702">
    <property type="entry name" value="Hydrolase"/>
    <property type="match status" value="1"/>
</dbReference>
<reference evidence="5 8" key="1">
    <citation type="submission" date="2015-03" db="EMBL/GenBank/DDBJ databases">
        <authorList>
            <person name="Hassan Y.I."/>
            <person name="Lepp D."/>
            <person name="Zhou T."/>
        </authorList>
    </citation>
    <scope>NUCLEOTIDE SEQUENCE [LARGE SCALE GENOMIC DNA]</scope>
    <source>
        <strain evidence="5 8">DSM 17137</strain>
    </source>
</reference>
<dbReference type="InterPro" id="IPR051600">
    <property type="entry name" value="Beta-PGM-like"/>
</dbReference>
<dbReference type="NCBIfam" id="TIGR01509">
    <property type="entry name" value="HAD-SF-IA-v3"/>
    <property type="match status" value="1"/>
</dbReference>
<evidence type="ECO:0000313" key="6">
    <source>
        <dbReference type="EMBL" id="KKB84281.1"/>
    </source>
</evidence>
<dbReference type="EMBL" id="FQVC01000003">
    <property type="protein sequence ID" value="SHE82656.1"/>
    <property type="molecule type" value="Genomic_DNA"/>
</dbReference>
<dbReference type="GO" id="GO:0046872">
    <property type="term" value="F:metal ion binding"/>
    <property type="evidence" value="ECO:0007669"/>
    <property type="project" value="UniProtKB-KW"/>
</dbReference>
<dbReference type="Gene3D" id="1.10.150.240">
    <property type="entry name" value="Putative phosphatase, domain 2"/>
    <property type="match status" value="1"/>
</dbReference>
<dbReference type="PATRIC" id="fig|1121477.3.peg.3362"/>
<evidence type="ECO:0000313" key="9">
    <source>
        <dbReference type="Proteomes" id="UP000184533"/>
    </source>
</evidence>
<dbReference type="STRING" id="1121477.SAMN02745223_01149"/>
<evidence type="ECO:0000256" key="4">
    <source>
        <dbReference type="ARBA" id="ARBA00022842"/>
    </source>
</evidence>
<dbReference type="SFLD" id="SFLDG01135">
    <property type="entry name" value="C1.5.6:_HAD__Beta-PGM__Phospha"/>
    <property type="match status" value="1"/>
</dbReference>
<dbReference type="SFLD" id="SFLDS00003">
    <property type="entry name" value="Haloacid_Dehalogenase"/>
    <property type="match status" value="1"/>
</dbReference>